<dbReference type="GO" id="GO:0016813">
    <property type="term" value="F:hydrolase activity, acting on carbon-nitrogen (but not peptide) bonds, in linear amidines"/>
    <property type="evidence" value="ECO:0007669"/>
    <property type="project" value="InterPro"/>
</dbReference>
<dbReference type="PANTHER" id="PTHR32494:SF19">
    <property type="entry name" value="ALLANTOATE DEIMINASE-RELATED"/>
    <property type="match status" value="1"/>
</dbReference>
<feature type="binding site" evidence="7">
    <location>
        <position position="388"/>
    </location>
    <ligand>
        <name>Zn(2+)</name>
        <dbReference type="ChEBI" id="CHEBI:29105"/>
        <label>2</label>
    </ligand>
</feature>
<feature type="binding site" evidence="7">
    <location>
        <position position="85"/>
    </location>
    <ligand>
        <name>Zn(2+)</name>
        <dbReference type="ChEBI" id="CHEBI:29105"/>
        <label>1</label>
    </ligand>
</feature>
<evidence type="ECO:0000256" key="5">
    <source>
        <dbReference type="ARBA" id="ARBA00022801"/>
    </source>
</evidence>
<evidence type="ECO:0000313" key="9">
    <source>
        <dbReference type="EMBL" id="SPE19162.1"/>
    </source>
</evidence>
<evidence type="ECO:0000256" key="2">
    <source>
        <dbReference type="ARBA" id="ARBA00006153"/>
    </source>
</evidence>
<feature type="domain" description="Peptidase M20 dimerisation" evidence="8">
    <location>
        <begin position="222"/>
        <end position="315"/>
    </location>
</feature>
<dbReference type="GO" id="GO:0046872">
    <property type="term" value="F:metal ion binding"/>
    <property type="evidence" value="ECO:0007669"/>
    <property type="project" value="UniProtKB-KW"/>
</dbReference>
<dbReference type="CDD" id="cd03884">
    <property type="entry name" value="M20_bAS"/>
    <property type="match status" value="1"/>
</dbReference>
<accession>A0A2N9L797</accession>
<dbReference type="NCBIfam" id="TIGR01879">
    <property type="entry name" value="hydantase"/>
    <property type="match status" value="1"/>
</dbReference>
<evidence type="ECO:0000256" key="1">
    <source>
        <dbReference type="ARBA" id="ARBA00001936"/>
    </source>
</evidence>
<dbReference type="InterPro" id="IPR002933">
    <property type="entry name" value="Peptidase_M20"/>
</dbReference>
<feature type="binding site" evidence="7">
    <location>
        <position position="96"/>
    </location>
    <ligand>
        <name>Zn(2+)</name>
        <dbReference type="ChEBI" id="CHEBI:29105"/>
        <label>1</label>
    </ligand>
</feature>
<sequence>MATARPQLSIDRLMAELMALAQISEAEPPVVTRVVFGEADMRARAYVKGLCEAAGLSVRHDAIGNTFARWQGTDDSLAPVGTGSHIDAIPNAGLYDGCVGVLGGLEAIRVLQQMGLKPRRSIELVIFTAEEPTRFGIGCLGSRMMVGVLNPQQALALRDKKGRSLEEWRAQAGFTGPLESVAVKPGRFHQFVELHIEQGPYLEQESLDVGLVTHIAAPASQRIVIEGEGGHAGGKLMPGRKDALAAAAELILALEAAAKSTGAIDTVGTVGICEVFPGAVNSIPSRVTMTTDVRDIDRARRDGVLAALATAAREVEARRGVSITIEFINADPPTTCDSAILEVLEAAAKAAGKSYKKMVARAYHDSSFVSCFAPTAMLFIPCRGGVSHHPDEYASSEWIGSGVHVLARTLAQLSEQ</sequence>
<feature type="binding site" evidence="7">
    <location>
        <position position="131"/>
    </location>
    <ligand>
        <name>Zn(2+)</name>
        <dbReference type="ChEBI" id="CHEBI:29105"/>
        <label>2</label>
    </ligand>
</feature>
<dbReference type="PIRSF" id="PIRSF001235">
    <property type="entry name" value="Amidase_carbamoylase"/>
    <property type="match status" value="1"/>
</dbReference>
<dbReference type="Gene3D" id="3.30.70.360">
    <property type="match status" value="1"/>
</dbReference>
<evidence type="ECO:0000259" key="8">
    <source>
        <dbReference type="Pfam" id="PF07687"/>
    </source>
</evidence>
<evidence type="ECO:0000313" key="10">
    <source>
        <dbReference type="Proteomes" id="UP000239735"/>
    </source>
</evidence>
<evidence type="ECO:0000256" key="6">
    <source>
        <dbReference type="ARBA" id="ARBA00023211"/>
    </source>
</evidence>
<dbReference type="InterPro" id="IPR010158">
    <property type="entry name" value="Amidase_Cbmase"/>
</dbReference>
<dbReference type="Pfam" id="PF07687">
    <property type="entry name" value="M20_dimer"/>
    <property type="match status" value="1"/>
</dbReference>
<dbReference type="GO" id="GO:0050538">
    <property type="term" value="F:N-carbamoyl-L-amino-acid hydrolase activity"/>
    <property type="evidence" value="ECO:0007669"/>
    <property type="project" value="UniProtKB-EC"/>
</dbReference>
<dbReference type="EMBL" id="OKRB01000078">
    <property type="protein sequence ID" value="SPE19162.1"/>
    <property type="molecule type" value="Genomic_DNA"/>
</dbReference>
<evidence type="ECO:0000256" key="4">
    <source>
        <dbReference type="ARBA" id="ARBA00022723"/>
    </source>
</evidence>
<evidence type="ECO:0000256" key="7">
    <source>
        <dbReference type="PIRSR" id="PIRSR001235-1"/>
    </source>
</evidence>
<keyword evidence="4 7" id="KW-0479">Metal-binding</keyword>
<dbReference type="Gene3D" id="3.40.630.10">
    <property type="entry name" value="Zn peptidases"/>
    <property type="match status" value="1"/>
</dbReference>
<keyword evidence="5 9" id="KW-0378">Hydrolase</keyword>
<dbReference type="Pfam" id="PF01546">
    <property type="entry name" value="Peptidase_M20"/>
    <property type="match status" value="1"/>
</dbReference>
<name>A0A2N9L797_9BACT</name>
<comment type="cofactor">
    <cofactor evidence="7">
        <name>Zn(2+)</name>
        <dbReference type="ChEBI" id="CHEBI:29105"/>
    </cofactor>
    <text evidence="7">Binds 2 Zn(2+) ions per subunit.</text>
</comment>
<comment type="cofactor">
    <cofactor evidence="1">
        <name>Mn(2+)</name>
        <dbReference type="ChEBI" id="CHEBI:29035"/>
    </cofactor>
</comment>
<dbReference type="SUPFAM" id="SSF55031">
    <property type="entry name" value="Bacterial exopeptidase dimerisation domain"/>
    <property type="match status" value="1"/>
</dbReference>
<dbReference type="PANTHER" id="PTHR32494">
    <property type="entry name" value="ALLANTOATE DEIMINASE-RELATED"/>
    <property type="match status" value="1"/>
</dbReference>
<dbReference type="InterPro" id="IPR011650">
    <property type="entry name" value="Peptidase_M20_dimer"/>
</dbReference>
<dbReference type="OrthoDB" id="9808195at2"/>
<proteinExistence type="inferred from homology"/>
<dbReference type="EC" id="3.5.1.87" evidence="9"/>
<dbReference type="InterPro" id="IPR036264">
    <property type="entry name" value="Bact_exopeptidase_dim_dom"/>
</dbReference>
<comment type="subunit">
    <text evidence="3">Homodimer.</text>
</comment>
<reference evidence="10" key="1">
    <citation type="submission" date="2018-02" db="EMBL/GenBank/DDBJ databases">
        <authorList>
            <person name="Hausmann B."/>
        </authorList>
    </citation>
    <scope>NUCLEOTIDE SEQUENCE [LARGE SCALE GENOMIC DNA]</scope>
    <source>
        <strain evidence="10">Peat soil MAG SbA5</strain>
    </source>
</reference>
<keyword evidence="6" id="KW-0464">Manganese</keyword>
<keyword evidence="7" id="KW-0862">Zinc</keyword>
<evidence type="ECO:0000256" key="3">
    <source>
        <dbReference type="ARBA" id="ARBA00011738"/>
    </source>
</evidence>
<organism evidence="9 10">
    <name type="scientific">Candidatus Sulfuritelmatomonas gaucii</name>
    <dbReference type="NCBI Taxonomy" id="2043161"/>
    <lineage>
        <taxon>Bacteria</taxon>
        <taxon>Pseudomonadati</taxon>
        <taxon>Acidobacteriota</taxon>
        <taxon>Terriglobia</taxon>
        <taxon>Terriglobales</taxon>
        <taxon>Acidobacteriaceae</taxon>
        <taxon>Candidatus Sulfuritelmatomonas</taxon>
    </lineage>
</organism>
<feature type="binding site" evidence="7">
    <location>
        <position position="195"/>
    </location>
    <ligand>
        <name>Zn(2+)</name>
        <dbReference type="ChEBI" id="CHEBI:29105"/>
        <label>1</label>
    </ligand>
</feature>
<dbReference type="Proteomes" id="UP000239735">
    <property type="component" value="Unassembled WGS sequence"/>
</dbReference>
<feature type="binding site" evidence="7">
    <location>
        <position position="96"/>
    </location>
    <ligand>
        <name>Zn(2+)</name>
        <dbReference type="ChEBI" id="CHEBI:29105"/>
        <label>2</label>
    </ligand>
</feature>
<protein>
    <submittedName>
        <fullName evidence="9">Amidase, hydantoinase/carbamoylase family</fullName>
        <ecNumber evidence="9">3.5.1.87</ecNumber>
    </submittedName>
</protein>
<comment type="similarity">
    <text evidence="2">Belongs to the peptidase M20 family.</text>
</comment>
<dbReference type="SUPFAM" id="SSF53187">
    <property type="entry name" value="Zn-dependent exopeptidases"/>
    <property type="match status" value="1"/>
</dbReference>
<dbReference type="AlphaFoldDB" id="A0A2N9L797"/>
<gene>
    <name evidence="9" type="ORF">SBA5_220008</name>
</gene>